<dbReference type="EMBL" id="NIDE01000007">
    <property type="protein sequence ID" value="OWK41149.1"/>
    <property type="molecule type" value="Genomic_DNA"/>
</dbReference>
<evidence type="ECO:0000256" key="1">
    <source>
        <dbReference type="SAM" id="MobiDB-lite"/>
    </source>
</evidence>
<proteinExistence type="predicted"/>
<protein>
    <submittedName>
        <fullName evidence="2">Uncharacterized protein</fullName>
    </submittedName>
</protein>
<gene>
    <name evidence="2" type="ORF">FRUB_05041</name>
</gene>
<keyword evidence="3" id="KW-1185">Reference proteome</keyword>
<evidence type="ECO:0000313" key="2">
    <source>
        <dbReference type="EMBL" id="OWK41149.1"/>
    </source>
</evidence>
<feature type="region of interest" description="Disordered" evidence="1">
    <location>
        <begin position="56"/>
        <end position="133"/>
    </location>
</feature>
<comment type="caution">
    <text evidence="2">The sequence shown here is derived from an EMBL/GenBank/DDBJ whole genome shotgun (WGS) entry which is preliminary data.</text>
</comment>
<organism evidence="2 3">
    <name type="scientific">Fimbriiglobus ruber</name>
    <dbReference type="NCBI Taxonomy" id="1908690"/>
    <lineage>
        <taxon>Bacteria</taxon>
        <taxon>Pseudomonadati</taxon>
        <taxon>Planctomycetota</taxon>
        <taxon>Planctomycetia</taxon>
        <taxon>Gemmatales</taxon>
        <taxon>Gemmataceae</taxon>
        <taxon>Fimbriiglobus</taxon>
    </lineage>
</organism>
<evidence type="ECO:0000313" key="3">
    <source>
        <dbReference type="Proteomes" id="UP000214646"/>
    </source>
</evidence>
<sequence length="395" mass="42873">MVLASRPIRLVPRPLDPLLPVPDQLPALLLDGGRGRQTRIQGGRLQRRQHLLGHPRLDVRGRSRLAQGQPVVGPQGAAHVRRSPRPGIPDVHSLAAPPAPYHPGQEGGPVPNRPGRPRPRSVRREPQLVRLEPLPTDVRRESIPEEHEALIRRQAGVPTTLGMSRRLPPRVGRPVPVPVRPRVDRVAEDLADRLPARWPPLQRSAAPAGGRAHRESDPVGDQVAKDSVDGALPVELVKDQPDDALGLLVGIEGDLPGRVLEVTDRDGHDQLTPAGFIQLPLVHPLFEDVQFGLIHHPVQPEQEAIRMVGRIEHAVGVGQQNAEPGAQLQQLVPVLARPGPSTHLEPEDQADAIEGDLGQQALEPRPPLDRLAALAQVVVDDGHPLTGPSARSHDR</sequence>
<feature type="compositionally biased region" description="Basic and acidic residues" evidence="1">
    <location>
        <begin position="212"/>
        <end position="223"/>
    </location>
</feature>
<name>A0A225DVE0_9BACT</name>
<reference evidence="3" key="1">
    <citation type="submission" date="2017-06" db="EMBL/GenBank/DDBJ databases">
        <title>Genome analysis of Fimbriiglobus ruber SP5, the first member of the order Planctomycetales with confirmed chitinolytic capability.</title>
        <authorList>
            <person name="Ravin N.V."/>
            <person name="Rakitin A.L."/>
            <person name="Ivanova A.A."/>
            <person name="Beletsky A.V."/>
            <person name="Kulichevskaya I.S."/>
            <person name="Mardanov A.V."/>
            <person name="Dedysh S.N."/>
        </authorList>
    </citation>
    <scope>NUCLEOTIDE SEQUENCE [LARGE SCALE GENOMIC DNA]</scope>
    <source>
        <strain evidence="3">SP5</strain>
    </source>
</reference>
<dbReference type="AlphaFoldDB" id="A0A225DVE0"/>
<accession>A0A225DVE0</accession>
<feature type="region of interest" description="Disordered" evidence="1">
    <location>
        <begin position="200"/>
        <end position="223"/>
    </location>
</feature>
<dbReference type="Proteomes" id="UP000214646">
    <property type="component" value="Unassembled WGS sequence"/>
</dbReference>